<keyword evidence="7" id="KW-0812">Transmembrane</keyword>
<evidence type="ECO:0000256" key="7">
    <source>
        <dbReference type="SAM" id="Phobius"/>
    </source>
</evidence>
<accession>A0ABD6DG10</accession>
<feature type="transmembrane region" description="Helical" evidence="7">
    <location>
        <begin position="103"/>
        <end position="123"/>
    </location>
</feature>
<keyword evidence="6" id="KW-0067">ATP-binding</keyword>
<dbReference type="CDD" id="cd16917">
    <property type="entry name" value="HATPase_UhpB-NarQ-NarX-like"/>
    <property type="match status" value="1"/>
</dbReference>
<reference evidence="9 10" key="1">
    <citation type="journal article" date="2019" name="Int. J. Syst. Evol. Microbiol.">
        <title>The Global Catalogue of Microorganisms (GCM) 10K type strain sequencing project: providing services to taxonomists for standard genome sequencing and annotation.</title>
        <authorList>
            <consortium name="The Broad Institute Genomics Platform"/>
            <consortium name="The Broad Institute Genome Sequencing Center for Infectious Disease"/>
            <person name="Wu L."/>
            <person name="Ma J."/>
        </authorList>
    </citation>
    <scope>NUCLEOTIDE SEQUENCE [LARGE SCALE GENOMIC DNA]</scope>
    <source>
        <strain evidence="9 10">CGMCC 1.10390</strain>
    </source>
</reference>
<dbReference type="AlphaFoldDB" id="A0ABD6DG10"/>
<dbReference type="InterPro" id="IPR036890">
    <property type="entry name" value="HATPase_C_sf"/>
</dbReference>
<evidence type="ECO:0000256" key="1">
    <source>
        <dbReference type="ARBA" id="ARBA00000085"/>
    </source>
</evidence>
<evidence type="ECO:0000256" key="5">
    <source>
        <dbReference type="ARBA" id="ARBA00022777"/>
    </source>
</evidence>
<feature type="domain" description="Histidine kinase" evidence="8">
    <location>
        <begin position="156"/>
        <end position="360"/>
    </location>
</feature>
<feature type="transmembrane region" description="Helical" evidence="7">
    <location>
        <begin position="69"/>
        <end position="91"/>
    </location>
</feature>
<organism evidence="9 10">
    <name type="scientific">Haloarchaeobius litoreus</name>
    <dbReference type="NCBI Taxonomy" id="755306"/>
    <lineage>
        <taxon>Archaea</taxon>
        <taxon>Methanobacteriati</taxon>
        <taxon>Methanobacteriota</taxon>
        <taxon>Stenosarchaea group</taxon>
        <taxon>Halobacteria</taxon>
        <taxon>Halobacteriales</taxon>
        <taxon>Halorubellaceae</taxon>
        <taxon>Haloarchaeobius</taxon>
    </lineage>
</organism>
<dbReference type="PANTHER" id="PTHR44936">
    <property type="entry name" value="SENSOR PROTEIN CREC"/>
    <property type="match status" value="1"/>
</dbReference>
<dbReference type="GO" id="GO:0005524">
    <property type="term" value="F:ATP binding"/>
    <property type="evidence" value="ECO:0007669"/>
    <property type="project" value="UniProtKB-KW"/>
</dbReference>
<dbReference type="InterPro" id="IPR005467">
    <property type="entry name" value="His_kinase_dom"/>
</dbReference>
<dbReference type="InterPro" id="IPR050980">
    <property type="entry name" value="2C_sensor_his_kinase"/>
</dbReference>
<dbReference type="EC" id="2.7.13.3" evidence="2"/>
<evidence type="ECO:0000256" key="6">
    <source>
        <dbReference type="ARBA" id="ARBA00022840"/>
    </source>
</evidence>
<evidence type="ECO:0000313" key="10">
    <source>
        <dbReference type="Proteomes" id="UP001597034"/>
    </source>
</evidence>
<dbReference type="SMART" id="SM00387">
    <property type="entry name" value="HATPase_c"/>
    <property type="match status" value="1"/>
</dbReference>
<evidence type="ECO:0000256" key="3">
    <source>
        <dbReference type="ARBA" id="ARBA00022679"/>
    </source>
</evidence>
<feature type="transmembrane region" description="Helical" evidence="7">
    <location>
        <begin position="12"/>
        <end position="30"/>
    </location>
</feature>
<dbReference type="Pfam" id="PF02518">
    <property type="entry name" value="HATPase_c"/>
    <property type="match status" value="1"/>
</dbReference>
<protein>
    <recommendedName>
        <fullName evidence="2">histidine kinase</fullName>
        <ecNumber evidence="2">2.7.13.3</ecNumber>
    </recommendedName>
</protein>
<feature type="transmembrane region" description="Helical" evidence="7">
    <location>
        <begin position="36"/>
        <end position="57"/>
    </location>
</feature>
<dbReference type="Gene3D" id="1.10.287.130">
    <property type="match status" value="1"/>
</dbReference>
<keyword evidence="7" id="KW-1133">Transmembrane helix</keyword>
<name>A0ABD6DG10_9EURY</name>
<dbReference type="InterPro" id="IPR004358">
    <property type="entry name" value="Sig_transdc_His_kin-like_C"/>
</dbReference>
<dbReference type="RefSeq" id="WP_256399412.1">
    <property type="nucleotide sequence ID" value="NZ_JANHJR010000002.1"/>
</dbReference>
<comment type="catalytic activity">
    <reaction evidence="1">
        <text>ATP + protein L-histidine = ADP + protein N-phospho-L-histidine.</text>
        <dbReference type="EC" id="2.7.13.3"/>
    </reaction>
</comment>
<dbReference type="SUPFAM" id="SSF55874">
    <property type="entry name" value="ATPase domain of HSP90 chaperone/DNA topoisomerase II/histidine kinase"/>
    <property type="match status" value="1"/>
</dbReference>
<dbReference type="PRINTS" id="PR00344">
    <property type="entry name" value="BCTRLSENSOR"/>
</dbReference>
<gene>
    <name evidence="9" type="ORF">ACFSBL_00365</name>
</gene>
<evidence type="ECO:0000313" key="9">
    <source>
        <dbReference type="EMBL" id="MFD1644129.1"/>
    </source>
</evidence>
<evidence type="ECO:0000256" key="2">
    <source>
        <dbReference type="ARBA" id="ARBA00012438"/>
    </source>
</evidence>
<dbReference type="GO" id="GO:0004673">
    <property type="term" value="F:protein histidine kinase activity"/>
    <property type="evidence" value="ECO:0007669"/>
    <property type="project" value="UniProtKB-EC"/>
</dbReference>
<keyword evidence="7" id="KW-0472">Membrane</keyword>
<keyword evidence="4" id="KW-0547">Nucleotide-binding</keyword>
<comment type="caution">
    <text evidence="9">The sequence shown here is derived from an EMBL/GenBank/DDBJ whole genome shotgun (WGS) entry which is preliminary data.</text>
</comment>
<keyword evidence="5 9" id="KW-0418">Kinase</keyword>
<proteinExistence type="predicted"/>
<dbReference type="PROSITE" id="PS50109">
    <property type="entry name" value="HIS_KIN"/>
    <property type="match status" value="1"/>
</dbReference>
<keyword evidence="10" id="KW-1185">Reference proteome</keyword>
<dbReference type="InterPro" id="IPR003594">
    <property type="entry name" value="HATPase_dom"/>
</dbReference>
<sequence>MTGVFDRHPSLPVVGLGVGYLVAAAVHLVGGGNDGVATAVEAVLLGLLGTALLYGSVRLSRLDLDTHDGLRVFFWVLGSGLVGLVVATLLIKMQQLEGVELQNIPVLLVTASGATAIVGLGVAEYRERLWSERKTLREQTDYTARLHRRLSVLNRALRHNLRNETTVIRGYTESLLDTEPRDDSRATLRTIRKHTKNVERLGNQAKRLNQVWENEFTDELDLTEVVEVSVEDVLAEHDDVTVTTDLPPSAPADVHHRFDFAVREAVENAVRHNDPGTDVRVSIDRNPPDTVTVSVSDTGDGIPEDELDAIREGSEDSLVHGSGLGLWLMYWTVTMSNGDLSFERNEPQGTVVEMTVPATEAN</sequence>
<dbReference type="Gene3D" id="3.30.565.10">
    <property type="entry name" value="Histidine kinase-like ATPase, C-terminal domain"/>
    <property type="match status" value="1"/>
</dbReference>
<dbReference type="EMBL" id="JBHUDO010000001">
    <property type="protein sequence ID" value="MFD1644129.1"/>
    <property type="molecule type" value="Genomic_DNA"/>
</dbReference>
<dbReference type="Proteomes" id="UP001597034">
    <property type="component" value="Unassembled WGS sequence"/>
</dbReference>
<evidence type="ECO:0000256" key="4">
    <source>
        <dbReference type="ARBA" id="ARBA00022741"/>
    </source>
</evidence>
<dbReference type="PANTHER" id="PTHR44936:SF10">
    <property type="entry name" value="SENSOR PROTEIN RSTB"/>
    <property type="match status" value="1"/>
</dbReference>
<evidence type="ECO:0000259" key="8">
    <source>
        <dbReference type="PROSITE" id="PS50109"/>
    </source>
</evidence>
<keyword evidence="3" id="KW-0808">Transferase</keyword>